<dbReference type="AlphaFoldDB" id="A0AAD2Q417"/>
<feature type="non-terminal residue" evidence="1">
    <location>
        <position position="1"/>
    </location>
</feature>
<name>A0AAD2Q417_9AGAR</name>
<reference evidence="1" key="1">
    <citation type="submission" date="2023-11" db="EMBL/GenBank/DDBJ databases">
        <authorList>
            <person name="De Vega J J."/>
            <person name="De Vega J J."/>
        </authorList>
    </citation>
    <scope>NUCLEOTIDE SEQUENCE</scope>
</reference>
<organism evidence="1 2">
    <name type="scientific">Mycena citricolor</name>
    <dbReference type="NCBI Taxonomy" id="2018698"/>
    <lineage>
        <taxon>Eukaryota</taxon>
        <taxon>Fungi</taxon>
        <taxon>Dikarya</taxon>
        <taxon>Basidiomycota</taxon>
        <taxon>Agaricomycotina</taxon>
        <taxon>Agaricomycetes</taxon>
        <taxon>Agaricomycetidae</taxon>
        <taxon>Agaricales</taxon>
        <taxon>Marasmiineae</taxon>
        <taxon>Mycenaceae</taxon>
        <taxon>Mycena</taxon>
    </lineage>
</organism>
<protein>
    <submittedName>
        <fullName evidence="1">Uncharacterized protein</fullName>
    </submittedName>
</protein>
<proteinExistence type="predicted"/>
<evidence type="ECO:0000313" key="2">
    <source>
        <dbReference type="Proteomes" id="UP001295794"/>
    </source>
</evidence>
<dbReference type="EMBL" id="CAVNYO010000397">
    <property type="protein sequence ID" value="CAK5273490.1"/>
    <property type="molecule type" value="Genomic_DNA"/>
</dbReference>
<dbReference type="Proteomes" id="UP001295794">
    <property type="component" value="Unassembled WGS sequence"/>
</dbReference>
<gene>
    <name evidence="1" type="ORF">MYCIT1_LOCUS20021</name>
</gene>
<evidence type="ECO:0000313" key="1">
    <source>
        <dbReference type="EMBL" id="CAK5273490.1"/>
    </source>
</evidence>
<accession>A0AAD2Q417</accession>
<keyword evidence="2" id="KW-1185">Reference proteome</keyword>
<comment type="caution">
    <text evidence="1">The sequence shown here is derived from an EMBL/GenBank/DDBJ whole genome shotgun (WGS) entry which is preliminary data.</text>
</comment>
<sequence length="64" mass="6737">ETNWLARRSGCVACEHDIVTGAGKNPEKLVTCCEARALLGSLSPTASNCQSSHPTSFCISNEAL</sequence>